<keyword evidence="5" id="KW-1185">Reference proteome</keyword>
<name>A0A062XNJ5_9BACT</name>
<dbReference type="InterPro" id="IPR028082">
    <property type="entry name" value="Peripla_BP_I"/>
</dbReference>
<organism evidence="4 5">
    <name type="scientific">Thermoanaerobaculum aquaticum</name>
    <dbReference type="NCBI Taxonomy" id="1312852"/>
    <lineage>
        <taxon>Bacteria</taxon>
        <taxon>Pseudomonadati</taxon>
        <taxon>Acidobacteriota</taxon>
        <taxon>Thermoanaerobaculia</taxon>
        <taxon>Thermoanaerobaculales</taxon>
        <taxon>Thermoanaerobaculaceae</taxon>
        <taxon>Thermoanaerobaculum</taxon>
    </lineage>
</organism>
<dbReference type="OrthoDB" id="7337537at2"/>
<dbReference type="Gene3D" id="3.40.50.2300">
    <property type="match status" value="2"/>
</dbReference>
<dbReference type="InterPro" id="IPR051010">
    <property type="entry name" value="BCAA_transport"/>
</dbReference>
<dbReference type="AlphaFoldDB" id="A0A062XNJ5"/>
<dbReference type="EMBL" id="JMFG01000011">
    <property type="protein sequence ID" value="KDA54157.1"/>
    <property type="molecule type" value="Genomic_DNA"/>
</dbReference>
<dbReference type="PANTHER" id="PTHR30483">
    <property type="entry name" value="LEUCINE-SPECIFIC-BINDING PROTEIN"/>
    <property type="match status" value="1"/>
</dbReference>
<protein>
    <recommendedName>
        <fullName evidence="3">Leucine-binding protein domain-containing protein</fullName>
    </recommendedName>
</protein>
<dbReference type="STRING" id="1312852.EG19_00910"/>
<dbReference type="SUPFAM" id="SSF53822">
    <property type="entry name" value="Periplasmic binding protein-like I"/>
    <property type="match status" value="1"/>
</dbReference>
<feature type="domain" description="Leucine-binding protein" evidence="3">
    <location>
        <begin position="25"/>
        <end position="355"/>
    </location>
</feature>
<dbReference type="Proteomes" id="UP000027284">
    <property type="component" value="Unassembled WGS sequence"/>
</dbReference>
<proteinExistence type="inferred from homology"/>
<keyword evidence="2" id="KW-0732">Signal</keyword>
<evidence type="ECO:0000256" key="2">
    <source>
        <dbReference type="ARBA" id="ARBA00022729"/>
    </source>
</evidence>
<comment type="caution">
    <text evidence="4">The sequence shown here is derived from an EMBL/GenBank/DDBJ whole genome shotgun (WGS) entry which is preliminary data.</text>
</comment>
<gene>
    <name evidence="4" type="ORF">EG19_00910</name>
</gene>
<reference evidence="4 5" key="1">
    <citation type="submission" date="2014-04" db="EMBL/GenBank/DDBJ databases">
        <title>The Genome Sequence of Thermoanaerobaculum aquaticum MP-01, The First Cultivated Group 23 Acidobacterium.</title>
        <authorList>
            <person name="Stamps B.W."/>
            <person name="Losey N.A."/>
            <person name="Lawson P.A."/>
            <person name="Stevenson B.S."/>
        </authorList>
    </citation>
    <scope>NUCLEOTIDE SEQUENCE [LARGE SCALE GENOMIC DNA]</scope>
    <source>
        <strain evidence="4 5">MP-01</strain>
    </source>
</reference>
<dbReference type="RefSeq" id="WP_038048207.1">
    <property type="nucleotide sequence ID" value="NZ_JMFG01000011.1"/>
</dbReference>
<comment type="similarity">
    <text evidence="1">Belongs to the leucine-binding protein family.</text>
</comment>
<evidence type="ECO:0000313" key="4">
    <source>
        <dbReference type="EMBL" id="KDA54157.1"/>
    </source>
</evidence>
<sequence length="387" mass="41501">MTRKTLGLLVAGSLFLWGCEKKLMVGVVLPETGPAAVYGASIKTGVKLAFDEAKATQKLPPGLVVEYRDSGSDPAKAAALADALYKAGALAIVGGVTTSEAQAMIPIADKRERVLISPSASAPQLARMSVYFFRVYPSDDLEGAKAAALITTTLSKRKVLVVQEDNPYTRGLLPVFLGQLNSARGTVVGTVVVGEAGWEQKLRDSLTALQPEVVYICGYGDAILNAVSVIRGAGFAGNIVTTSAINTATLLQKGGKLLEGVYFPLAGLDLATTQEPTHTFVKRYHEVYNLLPDTYAAHGYDAALALIYALEGQPPRSGRDIQLRLKGLGERRGVTGPLAFDDYGNIKHFPHSYWVRDGKAEDYDQYLEQKEAELRRKLLELATGGGQ</sequence>
<dbReference type="PANTHER" id="PTHR30483:SF6">
    <property type="entry name" value="PERIPLASMIC BINDING PROTEIN OF ABC TRANSPORTER FOR NATURAL AMINO ACIDS"/>
    <property type="match status" value="1"/>
</dbReference>
<accession>A0A062XNJ5</accession>
<evidence type="ECO:0000313" key="5">
    <source>
        <dbReference type="Proteomes" id="UP000027284"/>
    </source>
</evidence>
<dbReference type="Pfam" id="PF13458">
    <property type="entry name" value="Peripla_BP_6"/>
    <property type="match status" value="1"/>
</dbReference>
<dbReference type="InterPro" id="IPR028081">
    <property type="entry name" value="Leu-bd"/>
</dbReference>
<evidence type="ECO:0000256" key="1">
    <source>
        <dbReference type="ARBA" id="ARBA00010062"/>
    </source>
</evidence>
<evidence type="ECO:0000259" key="3">
    <source>
        <dbReference type="Pfam" id="PF13458"/>
    </source>
</evidence>